<keyword evidence="10 16" id="KW-0067">ATP-binding</keyword>
<dbReference type="Gene3D" id="3.30.450.20">
    <property type="entry name" value="PAS domain"/>
    <property type="match status" value="2"/>
</dbReference>
<protein>
    <recommendedName>
        <fullName evidence="3">histidine kinase</fullName>
        <ecNumber evidence="3">2.7.13.3</ecNumber>
    </recommendedName>
</protein>
<keyword evidence="6" id="KW-0808">Transferase</keyword>
<gene>
    <name evidence="16" type="ORF">ACFOEV_06655</name>
</gene>
<evidence type="ECO:0000256" key="5">
    <source>
        <dbReference type="ARBA" id="ARBA00022553"/>
    </source>
</evidence>
<keyword evidence="11 14" id="KW-1133">Transmembrane helix</keyword>
<dbReference type="EC" id="2.7.13.3" evidence="3"/>
<evidence type="ECO:0000256" key="12">
    <source>
        <dbReference type="ARBA" id="ARBA00023012"/>
    </source>
</evidence>
<evidence type="ECO:0000256" key="11">
    <source>
        <dbReference type="ARBA" id="ARBA00022989"/>
    </source>
</evidence>
<evidence type="ECO:0000256" key="1">
    <source>
        <dbReference type="ARBA" id="ARBA00000085"/>
    </source>
</evidence>
<name>A0ABV7LLJ6_9GAMM</name>
<dbReference type="Proteomes" id="UP001595579">
    <property type="component" value="Unassembled WGS sequence"/>
</dbReference>
<reference evidence="17" key="1">
    <citation type="journal article" date="2019" name="Int. J. Syst. Evol. Microbiol.">
        <title>The Global Catalogue of Microorganisms (GCM) 10K type strain sequencing project: providing services to taxonomists for standard genome sequencing and annotation.</title>
        <authorList>
            <consortium name="The Broad Institute Genomics Platform"/>
            <consortium name="The Broad Institute Genome Sequencing Center for Infectious Disease"/>
            <person name="Wu L."/>
            <person name="Ma J."/>
        </authorList>
    </citation>
    <scope>NUCLEOTIDE SEQUENCE [LARGE SCALE GENOMIC DNA]</scope>
    <source>
        <strain evidence="17">CECT 7698</strain>
    </source>
</reference>
<evidence type="ECO:0000259" key="15">
    <source>
        <dbReference type="PROSITE" id="PS50109"/>
    </source>
</evidence>
<keyword evidence="13 14" id="KW-0472">Membrane</keyword>
<keyword evidence="8" id="KW-0547">Nucleotide-binding</keyword>
<dbReference type="InterPro" id="IPR017055">
    <property type="entry name" value="Sig_transdc_His_kinase_DctB"/>
</dbReference>
<evidence type="ECO:0000256" key="4">
    <source>
        <dbReference type="ARBA" id="ARBA00022475"/>
    </source>
</evidence>
<keyword evidence="7 14" id="KW-0812">Transmembrane</keyword>
<dbReference type="SUPFAM" id="SSF47384">
    <property type="entry name" value="Homodimeric domain of signal transducing histidine kinase"/>
    <property type="match status" value="1"/>
</dbReference>
<feature type="transmembrane region" description="Helical" evidence="14">
    <location>
        <begin position="304"/>
        <end position="321"/>
    </location>
</feature>
<evidence type="ECO:0000256" key="7">
    <source>
        <dbReference type="ARBA" id="ARBA00022692"/>
    </source>
</evidence>
<dbReference type="InterPro" id="IPR029151">
    <property type="entry name" value="Sensor-like_sf"/>
</dbReference>
<keyword evidence="9" id="KW-0418">Kinase</keyword>
<evidence type="ECO:0000313" key="16">
    <source>
        <dbReference type="EMBL" id="MFC3283288.1"/>
    </source>
</evidence>
<keyword evidence="17" id="KW-1185">Reference proteome</keyword>
<feature type="transmembrane region" description="Helical" evidence="14">
    <location>
        <begin position="16"/>
        <end position="34"/>
    </location>
</feature>
<comment type="catalytic activity">
    <reaction evidence="1">
        <text>ATP + protein L-histidine = ADP + protein N-phospho-L-histidine.</text>
        <dbReference type="EC" id="2.7.13.3"/>
    </reaction>
</comment>
<evidence type="ECO:0000256" key="2">
    <source>
        <dbReference type="ARBA" id="ARBA00004651"/>
    </source>
</evidence>
<evidence type="ECO:0000313" key="17">
    <source>
        <dbReference type="Proteomes" id="UP001595579"/>
    </source>
</evidence>
<accession>A0ABV7LLJ6</accession>
<evidence type="ECO:0000256" key="6">
    <source>
        <dbReference type="ARBA" id="ARBA00022679"/>
    </source>
</evidence>
<evidence type="ECO:0000256" key="14">
    <source>
        <dbReference type="SAM" id="Phobius"/>
    </source>
</evidence>
<dbReference type="Gene3D" id="6.10.250.3020">
    <property type="match status" value="1"/>
</dbReference>
<organism evidence="16 17">
    <name type="scientific">Litchfieldella rifensis</name>
    <dbReference type="NCBI Taxonomy" id="762643"/>
    <lineage>
        <taxon>Bacteria</taxon>
        <taxon>Pseudomonadati</taxon>
        <taxon>Pseudomonadota</taxon>
        <taxon>Gammaproteobacteria</taxon>
        <taxon>Oceanospirillales</taxon>
        <taxon>Halomonadaceae</taxon>
        <taxon>Litchfieldella</taxon>
    </lineage>
</organism>
<dbReference type="InterPro" id="IPR036097">
    <property type="entry name" value="HisK_dim/P_sf"/>
</dbReference>
<sequence length="611" mass="67499">MSVAGTGDEWRARLRWWGPTCAAVVILGLLWWVWHWQFDQATREAERYADNRLALYTSSLQGALERFTYLPELLARQPLVQAALVDEVGVFTEQVNAYLALVAERSGAEAIFLMNAEGLTLAASNHGDDQSFIGHNYLFRPYFIEAMAGGRGEFFAIGSTTGRAGYFVSTAVGGARHDGDTPAGVLALKVSLESLQEDWRRAGEKVLLSDANGVVLLSSRPDWRYRRLGEIDAKALAGIREQRQFMGAALEPLGQRLRDGSLLIGGGGVGARFLDASRGLSTLGWTMHYLVPVRPLYTRARNTLLAATAVVVALLLLGLWLRERQKRLRLRERETRIMREANERLESRVTERTRELQSAQAELVQAGKLAALGTMAAGIAHELNQPLAGIRTYAASGERLLERGRHDAAGDNFRRIQVLSERLATLIRQLKLFARKGGAREPVDLSARIDFVVELLEERLRRQDVVLHIERSGGVSAEPAWIAGDEVRLEQLITNLLRNALDAVRGVEAPRLDIAIEADEQRVRLWVADNGPGIDEAALEHLFDPFFTTKTVGDGLGLGLFIVYGIVQDLEGRIRAENRPREAGGGACFCVELPRAYPATSTPKTAREPLS</sequence>
<dbReference type="RefSeq" id="WP_386772355.1">
    <property type="nucleotide sequence ID" value="NZ_JBHRUG010000016.1"/>
</dbReference>
<evidence type="ECO:0000256" key="3">
    <source>
        <dbReference type="ARBA" id="ARBA00012438"/>
    </source>
</evidence>
<dbReference type="Gene3D" id="3.30.565.10">
    <property type="entry name" value="Histidine kinase-like ATPase, C-terminal domain"/>
    <property type="match status" value="1"/>
</dbReference>
<dbReference type="Pfam" id="PF02743">
    <property type="entry name" value="dCache_1"/>
    <property type="match status" value="1"/>
</dbReference>
<evidence type="ECO:0000256" key="8">
    <source>
        <dbReference type="ARBA" id="ARBA00022741"/>
    </source>
</evidence>
<dbReference type="InterPro" id="IPR036890">
    <property type="entry name" value="HATPase_C_sf"/>
</dbReference>
<proteinExistence type="predicted"/>
<dbReference type="Gene3D" id="1.10.287.130">
    <property type="match status" value="1"/>
</dbReference>
<dbReference type="InterPro" id="IPR003661">
    <property type="entry name" value="HisK_dim/P_dom"/>
</dbReference>
<dbReference type="SMART" id="SM00387">
    <property type="entry name" value="HATPase_c"/>
    <property type="match status" value="1"/>
</dbReference>
<evidence type="ECO:0000256" key="10">
    <source>
        <dbReference type="ARBA" id="ARBA00022840"/>
    </source>
</evidence>
<dbReference type="InterPro" id="IPR005467">
    <property type="entry name" value="His_kinase_dom"/>
</dbReference>
<evidence type="ECO:0000256" key="9">
    <source>
        <dbReference type="ARBA" id="ARBA00022777"/>
    </source>
</evidence>
<keyword evidence="4" id="KW-1003">Cell membrane</keyword>
<comment type="caution">
    <text evidence="16">The sequence shown here is derived from an EMBL/GenBank/DDBJ whole genome shotgun (WGS) entry which is preliminary data.</text>
</comment>
<dbReference type="PIRSF" id="PIRSF036431">
    <property type="entry name" value="STHK_DctB"/>
    <property type="match status" value="1"/>
</dbReference>
<dbReference type="InterPro" id="IPR033479">
    <property type="entry name" value="dCache_1"/>
</dbReference>
<keyword evidence="12" id="KW-0902">Two-component regulatory system</keyword>
<comment type="subcellular location">
    <subcellularLocation>
        <location evidence="2">Cell membrane</location>
        <topology evidence="2">Multi-pass membrane protein</topology>
    </subcellularLocation>
</comment>
<feature type="domain" description="Histidine kinase" evidence="15">
    <location>
        <begin position="378"/>
        <end position="597"/>
    </location>
</feature>
<dbReference type="Pfam" id="PF00512">
    <property type="entry name" value="HisKA"/>
    <property type="match status" value="1"/>
</dbReference>
<dbReference type="PRINTS" id="PR00344">
    <property type="entry name" value="BCTRLSENSOR"/>
</dbReference>
<dbReference type="PROSITE" id="PS50109">
    <property type="entry name" value="HIS_KIN"/>
    <property type="match status" value="1"/>
</dbReference>
<dbReference type="InterPro" id="IPR004358">
    <property type="entry name" value="Sig_transdc_His_kin-like_C"/>
</dbReference>
<dbReference type="GO" id="GO:0005524">
    <property type="term" value="F:ATP binding"/>
    <property type="evidence" value="ECO:0007669"/>
    <property type="project" value="UniProtKB-KW"/>
</dbReference>
<dbReference type="SMART" id="SM00388">
    <property type="entry name" value="HisKA"/>
    <property type="match status" value="1"/>
</dbReference>
<dbReference type="PANTHER" id="PTHR43065">
    <property type="entry name" value="SENSOR HISTIDINE KINASE"/>
    <property type="match status" value="1"/>
</dbReference>
<dbReference type="InterPro" id="IPR003594">
    <property type="entry name" value="HATPase_dom"/>
</dbReference>
<dbReference type="SUPFAM" id="SSF55874">
    <property type="entry name" value="ATPase domain of HSP90 chaperone/DNA topoisomerase II/histidine kinase"/>
    <property type="match status" value="1"/>
</dbReference>
<dbReference type="SUPFAM" id="SSF103190">
    <property type="entry name" value="Sensory domain-like"/>
    <property type="match status" value="1"/>
</dbReference>
<dbReference type="PANTHER" id="PTHR43065:SF46">
    <property type="entry name" value="C4-DICARBOXYLATE TRANSPORT SENSOR PROTEIN DCTB"/>
    <property type="match status" value="1"/>
</dbReference>
<dbReference type="EMBL" id="JBHRUG010000016">
    <property type="protein sequence ID" value="MFC3283288.1"/>
    <property type="molecule type" value="Genomic_DNA"/>
</dbReference>
<keyword evidence="5" id="KW-0597">Phosphoprotein</keyword>
<dbReference type="Pfam" id="PF02518">
    <property type="entry name" value="HATPase_c"/>
    <property type="match status" value="1"/>
</dbReference>
<evidence type="ECO:0000256" key="13">
    <source>
        <dbReference type="ARBA" id="ARBA00023136"/>
    </source>
</evidence>
<dbReference type="CDD" id="cd00082">
    <property type="entry name" value="HisKA"/>
    <property type="match status" value="1"/>
</dbReference>